<proteinExistence type="predicted"/>
<gene>
    <name evidence="1" type="ORF">BLNAU_17724</name>
</gene>
<accession>A0ABQ9X9G7</accession>
<evidence type="ECO:0000313" key="1">
    <source>
        <dbReference type="EMBL" id="KAK2947337.1"/>
    </source>
</evidence>
<comment type="caution">
    <text evidence="1">The sequence shown here is derived from an EMBL/GenBank/DDBJ whole genome shotgun (WGS) entry which is preliminary data.</text>
</comment>
<protein>
    <submittedName>
        <fullName evidence="1">Uncharacterized protein</fullName>
    </submittedName>
</protein>
<evidence type="ECO:0000313" key="2">
    <source>
        <dbReference type="Proteomes" id="UP001281761"/>
    </source>
</evidence>
<organism evidence="1 2">
    <name type="scientific">Blattamonas nauphoetae</name>
    <dbReference type="NCBI Taxonomy" id="2049346"/>
    <lineage>
        <taxon>Eukaryota</taxon>
        <taxon>Metamonada</taxon>
        <taxon>Preaxostyla</taxon>
        <taxon>Oxymonadida</taxon>
        <taxon>Blattamonas</taxon>
    </lineage>
</organism>
<dbReference type="Proteomes" id="UP001281761">
    <property type="component" value="Unassembled WGS sequence"/>
</dbReference>
<sequence length="315" mass="36014">MGTILNSIQHLSPWPFNRDDIPLFLRTQPRSFGTIKQASKLFLSLVDFVKAGNNLDHTATRQACALLQNIVPEFNQKYNAEQILFILVPIPDGSCSGFAESIVLLLTSSNKELVQATLPLLDRIVFVSSSSALFDFLETGFFNLLPLAFYEQEAHLCARSGMLCSNKLISLDTFHETYTKQFLRPIRPFLDFVCKNRRRINFDDNSPDFSAFLQTILKCSPFLEEMTQENFYFGLNYQNSPIPTRGKQIMAKLCEEGLSDEIELHFRTSDDTYDQPEVFLGMQLIALFGGNYSMWATDEDYAIIRNLAFWIEVDD</sequence>
<keyword evidence="2" id="KW-1185">Reference proteome</keyword>
<name>A0ABQ9X9G7_9EUKA</name>
<dbReference type="EMBL" id="JARBJD010000204">
    <property type="protein sequence ID" value="KAK2947337.1"/>
    <property type="molecule type" value="Genomic_DNA"/>
</dbReference>
<reference evidence="1 2" key="1">
    <citation type="journal article" date="2022" name="bioRxiv">
        <title>Genomics of Preaxostyla Flagellates Illuminates Evolutionary Transitions and the Path Towards Mitochondrial Loss.</title>
        <authorList>
            <person name="Novak L.V.F."/>
            <person name="Treitli S.C."/>
            <person name="Pyrih J."/>
            <person name="Halakuc P."/>
            <person name="Pipaliya S.V."/>
            <person name="Vacek V."/>
            <person name="Brzon O."/>
            <person name="Soukal P."/>
            <person name="Eme L."/>
            <person name="Dacks J.B."/>
            <person name="Karnkowska A."/>
            <person name="Elias M."/>
            <person name="Hampl V."/>
        </authorList>
    </citation>
    <scope>NUCLEOTIDE SEQUENCE [LARGE SCALE GENOMIC DNA]</scope>
    <source>
        <strain evidence="1">NAU3</strain>
        <tissue evidence="1">Gut</tissue>
    </source>
</reference>